<feature type="transmembrane region" description="Helical" evidence="1">
    <location>
        <begin position="106"/>
        <end position="125"/>
    </location>
</feature>
<dbReference type="Proteomes" id="UP001499909">
    <property type="component" value="Unassembled WGS sequence"/>
</dbReference>
<feature type="transmembrane region" description="Helical" evidence="1">
    <location>
        <begin position="236"/>
        <end position="258"/>
    </location>
</feature>
<feature type="transmembrane region" description="Helical" evidence="1">
    <location>
        <begin position="72"/>
        <end position="94"/>
    </location>
</feature>
<accession>A0ABP7NG94</accession>
<name>A0ABP7NG94_9BACT</name>
<evidence type="ECO:0000313" key="3">
    <source>
        <dbReference type="EMBL" id="GAA3946382.1"/>
    </source>
</evidence>
<comment type="caution">
    <text evidence="3">The sequence shown here is derived from an EMBL/GenBank/DDBJ whole genome shotgun (WGS) entry which is preliminary data.</text>
</comment>
<reference evidence="4" key="1">
    <citation type="journal article" date="2019" name="Int. J. Syst. Evol. Microbiol.">
        <title>The Global Catalogue of Microorganisms (GCM) 10K type strain sequencing project: providing services to taxonomists for standard genome sequencing and annotation.</title>
        <authorList>
            <consortium name="The Broad Institute Genomics Platform"/>
            <consortium name="The Broad Institute Genome Sequencing Center for Infectious Disease"/>
            <person name="Wu L."/>
            <person name="Ma J."/>
        </authorList>
    </citation>
    <scope>NUCLEOTIDE SEQUENCE [LARGE SCALE GENOMIC DNA]</scope>
    <source>
        <strain evidence="4">JCM 17214</strain>
    </source>
</reference>
<evidence type="ECO:0000313" key="4">
    <source>
        <dbReference type="Proteomes" id="UP001499909"/>
    </source>
</evidence>
<dbReference type="PANTHER" id="PTHR19353:SF19">
    <property type="entry name" value="DELTA(5) FATTY ACID DESATURASE C-RELATED"/>
    <property type="match status" value="1"/>
</dbReference>
<dbReference type="PANTHER" id="PTHR19353">
    <property type="entry name" value="FATTY ACID DESATURASE 2"/>
    <property type="match status" value="1"/>
</dbReference>
<sequence length="363" mass="41714">MPPFTQLYFMAVPKFAASRSFHAELKRRINIYFEENEKSTTGNASLFVKAVVLTATFVALYVHLVFFTPSVWLGVAESVLLGLTGAAIGFNVMHDGAHGSFSKSRWLNQFASFTLNVMGGSSFMWNAKHNLIHHMYTNIEGVDDDIDAQPWLRLSSTQPRHSMHRFQHLYFWFFYSLLFIAWIFFMDYQKYFKGKIGEMPIKKMEPTDHVVFWSFKLLNLFLFVGLPLYTLGFVSWLVGFLIFMAVAGFSLSLVFQLAHTVEHTSFPMPHETTGKLEDEWAIHQIKTTANFATHNSVISWLVGGLNFQVEHHLFPTISHVHYPALSKIVRQACEEFGITYNDYPKMRYAVASHVAHLREMGRA</sequence>
<feature type="domain" description="Fatty acid desaturase" evidence="2">
    <location>
        <begin position="71"/>
        <end position="343"/>
    </location>
</feature>
<dbReference type="InterPro" id="IPR005804">
    <property type="entry name" value="FA_desaturase_dom"/>
</dbReference>
<dbReference type="EMBL" id="BAABDH010000099">
    <property type="protein sequence ID" value="GAA3946382.1"/>
    <property type="molecule type" value="Genomic_DNA"/>
</dbReference>
<organism evidence="3 4">
    <name type="scientific">Hymenobacter algoricola</name>
    <dbReference type="NCBI Taxonomy" id="486267"/>
    <lineage>
        <taxon>Bacteria</taxon>
        <taxon>Pseudomonadati</taxon>
        <taxon>Bacteroidota</taxon>
        <taxon>Cytophagia</taxon>
        <taxon>Cytophagales</taxon>
        <taxon>Hymenobacteraceae</taxon>
        <taxon>Hymenobacter</taxon>
    </lineage>
</organism>
<feature type="transmembrane region" description="Helical" evidence="1">
    <location>
        <begin position="169"/>
        <end position="189"/>
    </location>
</feature>
<keyword evidence="4" id="KW-1185">Reference proteome</keyword>
<keyword evidence="1" id="KW-0472">Membrane</keyword>
<evidence type="ECO:0000256" key="1">
    <source>
        <dbReference type="SAM" id="Phobius"/>
    </source>
</evidence>
<keyword evidence="1" id="KW-1133">Transmembrane helix</keyword>
<protein>
    <submittedName>
        <fullName evidence="3">Acyl-CoA desaturase</fullName>
    </submittedName>
</protein>
<gene>
    <name evidence="3" type="ORF">GCM10022406_30280</name>
</gene>
<dbReference type="InterPro" id="IPR012171">
    <property type="entry name" value="Fatty_acid_desaturase"/>
</dbReference>
<feature type="transmembrane region" description="Helical" evidence="1">
    <location>
        <begin position="210"/>
        <end position="230"/>
    </location>
</feature>
<dbReference type="PIRSF" id="PIRSF015921">
    <property type="entry name" value="FA_sphinglp_des"/>
    <property type="match status" value="1"/>
</dbReference>
<evidence type="ECO:0000259" key="2">
    <source>
        <dbReference type="Pfam" id="PF00487"/>
    </source>
</evidence>
<dbReference type="Pfam" id="PF00487">
    <property type="entry name" value="FA_desaturase"/>
    <property type="match status" value="1"/>
</dbReference>
<dbReference type="CDD" id="cd03506">
    <property type="entry name" value="Delta6-FADS-like"/>
    <property type="match status" value="1"/>
</dbReference>
<keyword evidence="1" id="KW-0812">Transmembrane</keyword>
<feature type="transmembrane region" description="Helical" evidence="1">
    <location>
        <begin position="46"/>
        <end position="66"/>
    </location>
</feature>
<proteinExistence type="predicted"/>